<dbReference type="SUPFAM" id="SSF81321">
    <property type="entry name" value="Family A G protein-coupled receptor-like"/>
    <property type="match status" value="1"/>
</dbReference>
<dbReference type="GO" id="GO:0005886">
    <property type="term" value="C:plasma membrane"/>
    <property type="evidence" value="ECO:0007669"/>
    <property type="project" value="TreeGrafter"/>
</dbReference>
<dbReference type="Proteomes" id="UP000011777">
    <property type="component" value="Unassembled WGS sequence"/>
</dbReference>
<sequence>MRPVWKRLVLSWVPRYCIVVAIFVIYGLIYFHVISEFKSLSGVFNNFGIGAGRRTNNLNNVNSHQHSACNETPTFFSSLRYFFSSIKNSLFPDMHVDDNNFGPTSSRHSQHSEIYDRPDNDSDSSDDDSDDLAEALEDESIDYQNPDSTKENGSHAFHNAEELQQANFESFKRRQRIIQKQMKSIFIYPFAYCFVWLFPFILQATQFNYEIHHHPVYWLNVLGAFMQPFNGFVDACVFFYRERPWKNTAMKNFEKEHRQRVDNIIVNNLQRRKYSEGGESACSMANTSARIAKNSLSASSGLVDLNTYKPWRHWLNNLRLPFYQLPTQKNIAKFQDKYIGRKLSNSQKVLEQAEHRTQNDLSIPTNIANKYRQGSDDSSPTINATVDKFNQTHDFSDILNDDSDLANYRTKDVPDFKPNFGKFSFGKSNSNFLPNRKASTTLGMSRNRSSDAHDPNSIAGRRSSSFAGGNGNSTVSTPHRVVNSPSSSTFTPINDKSIDKDELSPSENIDEEEGELDFMEFLKKGPPV</sequence>
<evidence type="ECO:0000256" key="4">
    <source>
        <dbReference type="ARBA" id="ARBA00023136"/>
    </source>
</evidence>
<dbReference type="HOGENOM" id="CLU_019464_0_0_1"/>
<dbReference type="OMA" id="IYPFAYC"/>
<accession>M3JVI8</accession>
<feature type="compositionally biased region" description="Acidic residues" evidence="5">
    <location>
        <begin position="508"/>
        <end position="518"/>
    </location>
</feature>
<evidence type="ECO:0000313" key="10">
    <source>
        <dbReference type="Proteomes" id="UP000011777"/>
    </source>
</evidence>
<reference evidence="9 10" key="1">
    <citation type="submission" date="2013-02" db="EMBL/GenBank/DDBJ databases">
        <title>Genome sequence of Candida maltosa Xu316, a potential industrial strain for xylitol and ethanol production.</title>
        <authorList>
            <person name="Yu J."/>
            <person name="Wang Q."/>
            <person name="Geng X."/>
            <person name="Bao W."/>
            <person name="He P."/>
            <person name="Cai J."/>
        </authorList>
    </citation>
    <scope>NUCLEOTIDE SEQUENCE [LARGE SCALE GENOMIC DNA]</scope>
    <source>
        <strain evidence="10">Xu316</strain>
    </source>
</reference>
<evidence type="ECO:0000256" key="5">
    <source>
        <dbReference type="SAM" id="MobiDB-lite"/>
    </source>
</evidence>
<feature type="compositionally biased region" description="Acidic residues" evidence="5">
    <location>
        <begin position="121"/>
        <end position="131"/>
    </location>
</feature>
<dbReference type="OrthoDB" id="5368598at2759"/>
<dbReference type="Pfam" id="PF11710">
    <property type="entry name" value="Git3"/>
    <property type="match status" value="1"/>
</dbReference>
<dbReference type="InterPro" id="IPR023041">
    <property type="entry name" value="Glucose_rcpt_Git3-like_N"/>
</dbReference>
<dbReference type="STRING" id="1245528.M3JVI8"/>
<keyword evidence="10" id="KW-1185">Reference proteome</keyword>
<feature type="transmembrane region" description="Helical" evidence="6">
    <location>
        <begin position="185"/>
        <end position="205"/>
    </location>
</feature>
<evidence type="ECO:0000256" key="3">
    <source>
        <dbReference type="ARBA" id="ARBA00022989"/>
    </source>
</evidence>
<keyword evidence="4 6" id="KW-0472">Membrane</keyword>
<feature type="domain" description="Glucose receptor Git3-like N-terminal" evidence="7">
    <location>
        <begin position="2"/>
        <end position="39"/>
    </location>
</feature>
<proteinExistence type="predicted"/>
<evidence type="ECO:0000259" key="8">
    <source>
        <dbReference type="Pfam" id="PF11970"/>
    </source>
</evidence>
<feature type="transmembrane region" description="Helical" evidence="6">
    <location>
        <begin position="12"/>
        <end position="31"/>
    </location>
</feature>
<comment type="caution">
    <text evidence="9">The sequence shown here is derived from an EMBL/GenBank/DDBJ whole genome shotgun (WGS) entry which is preliminary data.</text>
</comment>
<keyword evidence="3 6" id="KW-1133">Transmembrane helix</keyword>
<dbReference type="eggNOG" id="ENOG502QU8E">
    <property type="taxonomic scope" value="Eukaryota"/>
</dbReference>
<gene>
    <name evidence="9" type="ORF">G210_3354</name>
</gene>
<evidence type="ECO:0000313" key="9">
    <source>
        <dbReference type="EMBL" id="EMG46399.1"/>
    </source>
</evidence>
<dbReference type="Pfam" id="PF11970">
    <property type="entry name" value="GPR_Gpa2_C"/>
    <property type="match status" value="1"/>
</dbReference>
<evidence type="ECO:0000256" key="6">
    <source>
        <dbReference type="SAM" id="Phobius"/>
    </source>
</evidence>
<dbReference type="GO" id="GO:0007189">
    <property type="term" value="P:adenylate cyclase-activating G protein-coupled receptor signaling pathway"/>
    <property type="evidence" value="ECO:0007669"/>
    <property type="project" value="TreeGrafter"/>
</dbReference>
<feature type="compositionally biased region" description="Polar residues" evidence="5">
    <location>
        <begin position="434"/>
        <end position="447"/>
    </location>
</feature>
<dbReference type="InterPro" id="IPR022596">
    <property type="entry name" value="GPR1/2/3_C"/>
</dbReference>
<keyword evidence="2 6" id="KW-0812">Transmembrane</keyword>
<dbReference type="PANTHER" id="PTHR23112">
    <property type="entry name" value="G PROTEIN-COUPLED RECEPTOR 157-RELATED"/>
    <property type="match status" value="1"/>
</dbReference>
<evidence type="ECO:0000256" key="2">
    <source>
        <dbReference type="ARBA" id="ARBA00022692"/>
    </source>
</evidence>
<dbReference type="PANTHER" id="PTHR23112:SF37">
    <property type="entry name" value="G PROTEIN-COUPLED RECEPTOR GPR1"/>
    <property type="match status" value="1"/>
</dbReference>
<evidence type="ECO:0000259" key="7">
    <source>
        <dbReference type="Pfam" id="PF11710"/>
    </source>
</evidence>
<dbReference type="AlphaFoldDB" id="M3JVI8"/>
<feature type="region of interest" description="Disordered" evidence="5">
    <location>
        <begin position="434"/>
        <end position="528"/>
    </location>
</feature>
<dbReference type="GO" id="GO:0004930">
    <property type="term" value="F:G protein-coupled receptor activity"/>
    <property type="evidence" value="ECO:0007669"/>
    <property type="project" value="TreeGrafter"/>
</dbReference>
<comment type="subcellular location">
    <subcellularLocation>
        <location evidence="1">Membrane</location>
        <topology evidence="1">Multi-pass membrane protein</topology>
    </subcellularLocation>
</comment>
<feature type="compositionally biased region" description="Basic and acidic residues" evidence="5">
    <location>
        <begin position="110"/>
        <end position="120"/>
    </location>
</feature>
<feature type="transmembrane region" description="Helical" evidence="6">
    <location>
        <begin position="217"/>
        <end position="240"/>
    </location>
</feature>
<name>M3JVI8_CANMX</name>
<feature type="compositionally biased region" description="Polar residues" evidence="5">
    <location>
        <begin position="462"/>
        <end position="494"/>
    </location>
</feature>
<organism evidence="9 10">
    <name type="scientific">Candida maltosa (strain Xu316)</name>
    <name type="common">Yeast</name>
    <dbReference type="NCBI Taxonomy" id="1245528"/>
    <lineage>
        <taxon>Eukaryota</taxon>
        <taxon>Fungi</taxon>
        <taxon>Dikarya</taxon>
        <taxon>Ascomycota</taxon>
        <taxon>Saccharomycotina</taxon>
        <taxon>Pichiomycetes</taxon>
        <taxon>Debaryomycetaceae</taxon>
        <taxon>Candida/Lodderomyces clade</taxon>
        <taxon>Candida</taxon>
    </lineage>
</organism>
<protein>
    <recommendedName>
        <fullName evidence="11">G protein-coupled receptor GPR1 C-terminal domain-containing protein</fullName>
    </recommendedName>
</protein>
<evidence type="ECO:0000256" key="1">
    <source>
        <dbReference type="ARBA" id="ARBA00004141"/>
    </source>
</evidence>
<feature type="domain" description="G protein-coupled receptor GPR1/2/3 C-terminal" evidence="8">
    <location>
        <begin position="172"/>
        <end position="246"/>
    </location>
</feature>
<dbReference type="EMBL" id="AOGT01002021">
    <property type="protein sequence ID" value="EMG46399.1"/>
    <property type="molecule type" value="Genomic_DNA"/>
</dbReference>
<evidence type="ECO:0008006" key="11">
    <source>
        <dbReference type="Google" id="ProtNLM"/>
    </source>
</evidence>
<feature type="region of interest" description="Disordered" evidence="5">
    <location>
        <begin position="101"/>
        <end position="131"/>
    </location>
</feature>